<dbReference type="PROSITE" id="PS51257">
    <property type="entry name" value="PROKAR_LIPOPROTEIN"/>
    <property type="match status" value="1"/>
</dbReference>
<feature type="signal peptide" evidence="2">
    <location>
        <begin position="1"/>
        <end position="21"/>
    </location>
</feature>
<dbReference type="PANTHER" id="PTHR42852">
    <property type="entry name" value="THIOL:DISULFIDE INTERCHANGE PROTEIN DSBE"/>
    <property type="match status" value="1"/>
</dbReference>
<dbReference type="Proteomes" id="UP001156141">
    <property type="component" value="Unassembled WGS sequence"/>
</dbReference>
<dbReference type="PROSITE" id="PS51352">
    <property type="entry name" value="THIOREDOXIN_2"/>
    <property type="match status" value="1"/>
</dbReference>
<dbReference type="InterPro" id="IPR017937">
    <property type="entry name" value="Thioredoxin_CS"/>
</dbReference>
<dbReference type="InterPro" id="IPR013766">
    <property type="entry name" value="Thioredoxin_domain"/>
</dbReference>
<keyword evidence="2" id="KW-0732">Signal</keyword>
<dbReference type="Gene3D" id="3.40.30.10">
    <property type="entry name" value="Glutaredoxin"/>
    <property type="match status" value="1"/>
</dbReference>
<dbReference type="EMBL" id="JAKVQD010000001">
    <property type="protein sequence ID" value="MCH4551332.1"/>
    <property type="molecule type" value="Genomic_DNA"/>
</dbReference>
<evidence type="ECO:0000256" key="1">
    <source>
        <dbReference type="ARBA" id="ARBA00023284"/>
    </source>
</evidence>
<dbReference type="SUPFAM" id="SSF81901">
    <property type="entry name" value="HCP-like"/>
    <property type="match status" value="1"/>
</dbReference>
<dbReference type="RefSeq" id="WP_240571666.1">
    <property type="nucleotide sequence ID" value="NZ_CP136709.1"/>
</dbReference>
<feature type="domain" description="Thioredoxin" evidence="3">
    <location>
        <begin position="316"/>
        <end position="470"/>
    </location>
</feature>
<organism evidence="4 5">
    <name type="scientific">Aestuariibaculum lutulentum</name>
    <dbReference type="NCBI Taxonomy" id="2920935"/>
    <lineage>
        <taxon>Bacteria</taxon>
        <taxon>Pseudomonadati</taxon>
        <taxon>Bacteroidota</taxon>
        <taxon>Flavobacteriia</taxon>
        <taxon>Flavobacteriales</taxon>
        <taxon>Flavobacteriaceae</taxon>
    </lineage>
</organism>
<evidence type="ECO:0000256" key="2">
    <source>
        <dbReference type="SAM" id="SignalP"/>
    </source>
</evidence>
<gene>
    <name evidence="4" type="ORF">MKW35_01775</name>
</gene>
<dbReference type="Gene3D" id="1.25.40.10">
    <property type="entry name" value="Tetratricopeptide repeat domain"/>
    <property type="match status" value="1"/>
</dbReference>
<accession>A0ABS9REJ4</accession>
<keyword evidence="5" id="KW-1185">Reference proteome</keyword>
<dbReference type="PANTHER" id="PTHR42852:SF17">
    <property type="entry name" value="THIOREDOXIN-LIKE PROTEIN HI_1115"/>
    <property type="match status" value="1"/>
</dbReference>
<evidence type="ECO:0000313" key="4">
    <source>
        <dbReference type="EMBL" id="MCH4551332.1"/>
    </source>
</evidence>
<name>A0ABS9REJ4_9FLAO</name>
<sequence>MKKKYLILGLVAILVIGCSSTKNTGSITQEQLKQLEPDDASKTIKQLLKSKNEEDFKKVVIYYNAQKDKVKTYETIDKAVDKFPRGYYASRKASSEIIGENNPEEKIRLLNEALEKFPDQNFDGAYYSMIKFQVDIKNYKEAITYQQQMDESNQMRYFALDLITRGEDKSKVDLKLSELIQSEINKLQTNHGKSNNQLWMKDGQLNKRLKYSLAEAFYQEGKKNDAIQVIHELISESGDKSTGVSLSYATMLAKCGSYEDALPALEKSVINGKATEETKAYLKTAYTALGNTDYDTYLDGLMNKMNDEILNHLKEIVINEPSPSFTLKDVYGNDVTNEDLKGKTLVVDFWATWCGPCKASFPGMKAAANKYKNDKDVMFLFVHTFEKDKDPLTLAKNYLSENNYDFDLYMDYRNAETRRNQAANAFGVTGIPTKVVIDPKGNLRFKVVGFKGGIDAMVAELSAMIEMAQGKDLKS</sequence>
<dbReference type="InterPro" id="IPR000866">
    <property type="entry name" value="AhpC/TSA"/>
</dbReference>
<feature type="chain" id="PRO_5046586338" evidence="2">
    <location>
        <begin position="22"/>
        <end position="475"/>
    </location>
</feature>
<dbReference type="InterPro" id="IPR036249">
    <property type="entry name" value="Thioredoxin-like_sf"/>
</dbReference>
<dbReference type="InterPro" id="IPR050553">
    <property type="entry name" value="Thioredoxin_ResA/DsbE_sf"/>
</dbReference>
<dbReference type="CDD" id="cd02966">
    <property type="entry name" value="TlpA_like_family"/>
    <property type="match status" value="1"/>
</dbReference>
<dbReference type="SUPFAM" id="SSF52833">
    <property type="entry name" value="Thioredoxin-like"/>
    <property type="match status" value="1"/>
</dbReference>
<proteinExistence type="predicted"/>
<evidence type="ECO:0000259" key="3">
    <source>
        <dbReference type="PROSITE" id="PS51352"/>
    </source>
</evidence>
<reference evidence="4" key="1">
    <citation type="submission" date="2022-02" db="EMBL/GenBank/DDBJ databases">
        <title>Aestuariibaculum sp., a marine bacterium isolated from sediment in Guangxi.</title>
        <authorList>
            <person name="Ying J."/>
        </authorList>
    </citation>
    <scope>NUCLEOTIDE SEQUENCE</scope>
    <source>
        <strain evidence="4">L182</strain>
    </source>
</reference>
<keyword evidence="1" id="KW-0676">Redox-active center</keyword>
<evidence type="ECO:0000313" key="5">
    <source>
        <dbReference type="Proteomes" id="UP001156141"/>
    </source>
</evidence>
<dbReference type="InterPro" id="IPR011990">
    <property type="entry name" value="TPR-like_helical_dom_sf"/>
</dbReference>
<protein>
    <submittedName>
        <fullName evidence="4">Redoxin family protein</fullName>
    </submittedName>
</protein>
<dbReference type="Pfam" id="PF00578">
    <property type="entry name" value="AhpC-TSA"/>
    <property type="match status" value="1"/>
</dbReference>
<comment type="caution">
    <text evidence="4">The sequence shown here is derived from an EMBL/GenBank/DDBJ whole genome shotgun (WGS) entry which is preliminary data.</text>
</comment>
<dbReference type="PROSITE" id="PS00194">
    <property type="entry name" value="THIOREDOXIN_1"/>
    <property type="match status" value="1"/>
</dbReference>